<dbReference type="Pfam" id="PF23565">
    <property type="entry name" value="ARM_TANGO6"/>
    <property type="match status" value="1"/>
</dbReference>
<feature type="domain" description="TANGO6 HEAT repeat" evidence="4">
    <location>
        <begin position="262"/>
        <end position="468"/>
    </location>
</feature>
<reference evidence="5" key="2">
    <citation type="journal article" date="2020" name="Nat. Commun.">
        <title>Large-scale genome sequencing of mycorrhizal fungi provides insights into the early evolution of symbiotic traits.</title>
        <authorList>
            <person name="Miyauchi S."/>
            <person name="Kiss E."/>
            <person name="Kuo A."/>
            <person name="Drula E."/>
            <person name="Kohler A."/>
            <person name="Sanchez-Garcia M."/>
            <person name="Morin E."/>
            <person name="Andreopoulos B."/>
            <person name="Barry K.W."/>
            <person name="Bonito G."/>
            <person name="Buee M."/>
            <person name="Carver A."/>
            <person name="Chen C."/>
            <person name="Cichocki N."/>
            <person name="Clum A."/>
            <person name="Culley D."/>
            <person name="Crous P.W."/>
            <person name="Fauchery L."/>
            <person name="Girlanda M."/>
            <person name="Hayes R.D."/>
            <person name="Keri Z."/>
            <person name="LaButti K."/>
            <person name="Lipzen A."/>
            <person name="Lombard V."/>
            <person name="Magnuson J."/>
            <person name="Maillard F."/>
            <person name="Murat C."/>
            <person name="Nolan M."/>
            <person name="Ohm R.A."/>
            <person name="Pangilinan J."/>
            <person name="Pereira M.F."/>
            <person name="Perotto S."/>
            <person name="Peter M."/>
            <person name="Pfister S."/>
            <person name="Riley R."/>
            <person name="Sitrit Y."/>
            <person name="Stielow J.B."/>
            <person name="Szollosi G."/>
            <person name="Zifcakova L."/>
            <person name="Stursova M."/>
            <person name="Spatafora J.W."/>
            <person name="Tedersoo L."/>
            <person name="Vaario L.M."/>
            <person name="Yamada A."/>
            <person name="Yan M."/>
            <person name="Wang P."/>
            <person name="Xu J."/>
            <person name="Bruns T."/>
            <person name="Baldrian P."/>
            <person name="Vilgalys R."/>
            <person name="Dunand C."/>
            <person name="Henrissat B."/>
            <person name="Grigoriev I.V."/>
            <person name="Hibbett D."/>
            <person name="Nagy L.G."/>
            <person name="Martin F.M."/>
        </authorList>
    </citation>
    <scope>NUCLEOTIDE SEQUENCE</scope>
    <source>
        <strain evidence="5">Prilba</strain>
    </source>
</reference>
<dbReference type="Gene3D" id="1.25.10.10">
    <property type="entry name" value="Leucine-rich Repeat Variant"/>
    <property type="match status" value="1"/>
</dbReference>
<evidence type="ECO:0000256" key="1">
    <source>
        <dbReference type="ARBA" id="ARBA00005724"/>
    </source>
</evidence>
<dbReference type="InterPro" id="IPR039600">
    <property type="entry name" value="TANGO6/Rtp1"/>
</dbReference>
<evidence type="ECO:0008006" key="7">
    <source>
        <dbReference type="Google" id="ProtNLM"/>
    </source>
</evidence>
<keyword evidence="6" id="KW-1185">Reference proteome</keyword>
<feature type="compositionally biased region" description="Acidic residues" evidence="2">
    <location>
        <begin position="631"/>
        <end position="648"/>
    </location>
</feature>
<evidence type="ECO:0000256" key="2">
    <source>
        <dbReference type="SAM" id="MobiDB-lite"/>
    </source>
</evidence>
<sequence>MEELSRCLSAGSRLINSEKGGPAPNLRAVLLTRLAQYRAQCGLPECDCEDFSLEQAQEETAQGALSVVESVQRILDRDEGIRNVSPRSKEDEPGEIPLIGTRDISQLRTLLSVIFKWGTEPFLAHIQVVWPARGGTTGPKLLDVDDAPQSYAKLTTMTRRLLSLLFPRGVHGTIPQTLITSTLLNRHITDLLRPGIALGWVPKALSTEPFAVVEDLRPFIMRLMSILPPSQTISSLGAIMSSSPPPPQHVHKSCASLLSRQLMRPNGVRGLFAAVFGENESEEAPLEKLLHVAQVLGAVPSVVTAEEYFRSVIPRLVELLTPRAKASPAYIRAASFTLSRMITAEGSPRHHTLVCRVFFNLVHDPVLLITPDSLPDSRPTEAIMAPSILEAINIVQTFLTNTDPAPTLVSTTLSPIATSLFSLLGTLTRLKTTDPTLRESVHGLLLAWGRVVPVEEAIAILWACLDGQGGDWAVDISGNVRRVEKQEKDSSLALFTPDDLKKAEESGALDIDANFLDLRPDPTQFVDFLMSLDRLDVASEVFVKLLEGYRDLKANKESDPLRTLLFLQLIVQVQTRMSGDDPLNNVLSKPEHVLTFIKHALQSEDTASKQASVDPSPRQGLTMDDLRMVPEEDPDDDSDKDGDSDDETPGLQGAQPNYEMTITALNLLLSVLEANPTLSLQSAPALEEILGQAERLAKAPSESVRALAREARMLLTVHLASASTASPGPAREPEEDRIRSTYQRALKLLQDALLPVRAHGLLLLRELVTVRAGTTPHEAVRALEPAIRDVFLQAVQDDDSYIFLNAVQGLAALANSFGADVLRALVRVYADGLQGVGAGALTQQDIDVRLRIGEALGQVIRRCGDVLPHHSDYLIPPLFALVRGSYLPTTLRTSSLSLLATIADIADLALFPYANDIAHAMLDLLQIEGARALAQGQQHAADANPNSIPQSPTANMDSQPTAANPIFPPFRRASLHFLGILVRAYTRRAYASADPSVSESSSPLVDDFPIRRAATTLGYIAATDADAVVRVMAGEVGDAVHTLERTLVGL</sequence>
<protein>
    <recommendedName>
        <fullName evidence="7">RNA polymerase II assembly factor Rtp1 C-terminal domain-containing protein</fullName>
    </recommendedName>
</protein>
<dbReference type="PANTHER" id="PTHR20959">
    <property type="entry name" value="TRANSPORT AND GOLGI ORGANIZATION PROTEIN 6 FAMILY MEMBER"/>
    <property type="match status" value="1"/>
</dbReference>
<reference evidence="5" key="1">
    <citation type="submission" date="2019-10" db="EMBL/GenBank/DDBJ databases">
        <authorList>
            <consortium name="DOE Joint Genome Institute"/>
            <person name="Kuo A."/>
            <person name="Miyauchi S."/>
            <person name="Kiss E."/>
            <person name="Drula E."/>
            <person name="Kohler A."/>
            <person name="Sanchez-Garcia M."/>
            <person name="Andreopoulos B."/>
            <person name="Barry K.W."/>
            <person name="Bonito G."/>
            <person name="Buee M."/>
            <person name="Carver A."/>
            <person name="Chen C."/>
            <person name="Cichocki N."/>
            <person name="Clum A."/>
            <person name="Culley D."/>
            <person name="Crous P.W."/>
            <person name="Fauchery L."/>
            <person name="Girlanda M."/>
            <person name="Hayes R."/>
            <person name="Keri Z."/>
            <person name="LaButti K."/>
            <person name="Lipzen A."/>
            <person name="Lombard V."/>
            <person name="Magnuson J."/>
            <person name="Maillard F."/>
            <person name="Morin E."/>
            <person name="Murat C."/>
            <person name="Nolan M."/>
            <person name="Ohm R."/>
            <person name="Pangilinan J."/>
            <person name="Pereira M."/>
            <person name="Perotto S."/>
            <person name="Peter M."/>
            <person name="Riley R."/>
            <person name="Sitrit Y."/>
            <person name="Stielow B."/>
            <person name="Szollosi G."/>
            <person name="Zifcakova L."/>
            <person name="Stursova M."/>
            <person name="Spatafora J.W."/>
            <person name="Tedersoo L."/>
            <person name="Vaario L.-M."/>
            <person name="Yamada A."/>
            <person name="Yan M."/>
            <person name="Wang P."/>
            <person name="Xu J."/>
            <person name="Bruns T."/>
            <person name="Baldrian P."/>
            <person name="Vilgalys R."/>
            <person name="Henrissat B."/>
            <person name="Grigoriev I.V."/>
            <person name="Hibbett D."/>
            <person name="Nagy L.G."/>
            <person name="Martin F.M."/>
        </authorList>
    </citation>
    <scope>NUCLEOTIDE SEQUENCE</scope>
    <source>
        <strain evidence="5">Prilba</strain>
    </source>
</reference>
<dbReference type="EMBL" id="WHVB01000033">
    <property type="protein sequence ID" value="KAF8468045.1"/>
    <property type="molecule type" value="Genomic_DNA"/>
</dbReference>
<dbReference type="InterPro" id="IPR019451">
    <property type="entry name" value="Rtp1_C1"/>
</dbReference>
<accession>A0A9P5MNQ3</accession>
<proteinExistence type="inferred from homology"/>
<dbReference type="Pfam" id="PF10363">
    <property type="entry name" value="RTP1_C1"/>
    <property type="match status" value="1"/>
</dbReference>
<dbReference type="SUPFAM" id="SSF48371">
    <property type="entry name" value="ARM repeat"/>
    <property type="match status" value="1"/>
</dbReference>
<organism evidence="5 6">
    <name type="scientific">Russula ochroleuca</name>
    <dbReference type="NCBI Taxonomy" id="152965"/>
    <lineage>
        <taxon>Eukaryota</taxon>
        <taxon>Fungi</taxon>
        <taxon>Dikarya</taxon>
        <taxon>Basidiomycota</taxon>
        <taxon>Agaricomycotina</taxon>
        <taxon>Agaricomycetes</taxon>
        <taxon>Russulales</taxon>
        <taxon>Russulaceae</taxon>
        <taxon>Russula</taxon>
    </lineage>
</organism>
<gene>
    <name evidence="5" type="ORF">DFH94DRAFT_285007</name>
</gene>
<evidence type="ECO:0000313" key="5">
    <source>
        <dbReference type="EMBL" id="KAF8468045.1"/>
    </source>
</evidence>
<comment type="caution">
    <text evidence="5">The sequence shown here is derived from an EMBL/GenBank/DDBJ whole genome shotgun (WGS) entry which is preliminary data.</text>
</comment>
<name>A0A9P5MNQ3_9AGAM</name>
<dbReference type="AlphaFoldDB" id="A0A9P5MNQ3"/>
<dbReference type="GO" id="GO:0009306">
    <property type="term" value="P:protein secretion"/>
    <property type="evidence" value="ECO:0007669"/>
    <property type="project" value="TreeGrafter"/>
</dbReference>
<feature type="region of interest" description="Disordered" evidence="2">
    <location>
        <begin position="605"/>
        <end position="657"/>
    </location>
</feature>
<evidence type="ECO:0000259" key="3">
    <source>
        <dbReference type="Pfam" id="PF10363"/>
    </source>
</evidence>
<feature type="compositionally biased region" description="Polar residues" evidence="2">
    <location>
        <begin position="944"/>
        <end position="959"/>
    </location>
</feature>
<comment type="similarity">
    <text evidence="1">Belongs to the Tango6 family.</text>
</comment>
<dbReference type="OrthoDB" id="39591at2759"/>
<dbReference type="InterPro" id="IPR011989">
    <property type="entry name" value="ARM-like"/>
</dbReference>
<dbReference type="Proteomes" id="UP000759537">
    <property type="component" value="Unassembled WGS sequence"/>
</dbReference>
<feature type="region of interest" description="Disordered" evidence="2">
    <location>
        <begin position="938"/>
        <end position="959"/>
    </location>
</feature>
<evidence type="ECO:0000259" key="4">
    <source>
        <dbReference type="Pfam" id="PF23565"/>
    </source>
</evidence>
<feature type="domain" description="RNA polymerase II assembly factor Rtp1 C-terminal" evidence="3">
    <location>
        <begin position="742"/>
        <end position="865"/>
    </location>
</feature>
<dbReference type="PANTHER" id="PTHR20959:SF1">
    <property type="entry name" value="TRANSPORT AND GOLGI ORGANIZATION PROTEIN 6 HOMOLOG"/>
    <property type="match status" value="1"/>
</dbReference>
<dbReference type="InterPro" id="IPR057407">
    <property type="entry name" value="HEAT_TANGO6"/>
</dbReference>
<evidence type="ECO:0000313" key="6">
    <source>
        <dbReference type="Proteomes" id="UP000759537"/>
    </source>
</evidence>
<dbReference type="InterPro" id="IPR016024">
    <property type="entry name" value="ARM-type_fold"/>
</dbReference>